<dbReference type="InterPro" id="IPR005860">
    <property type="entry name" value="CobD"/>
</dbReference>
<dbReference type="AlphaFoldDB" id="A0A1Z5J0F6"/>
<dbReference type="Gene3D" id="3.90.1150.10">
    <property type="entry name" value="Aspartate Aminotransferase, domain 1"/>
    <property type="match status" value="1"/>
</dbReference>
<dbReference type="EC" id="4.1.1.81" evidence="4"/>
<keyword evidence="11" id="KW-0808">Transferase</keyword>
<evidence type="ECO:0000256" key="5">
    <source>
        <dbReference type="ARBA" id="ARBA00022573"/>
    </source>
</evidence>
<sequence>MKVTHGGNRELIAKQIGVSADKLVDFSANINPLGLSPQLKQVITDAVDDVIYYPNPQYPELRQAIGSHFNLAAEDVFVGNGAVQMIFDTATALHSRHALVLAPTFGEYERSLTRAGTTVSHFELTPANDFQVPVHQLLKHLETHPDIDLICLCNPNNPSGQVVKPADVQQLADYCMGHDVWLILDEAFMDLIDHDALSYVSLMKPTDPVIILRSATKFFAIPGLRLGFALTRNERLKAQLTATQEPWSVNTMAARFGEHMYEDTDYIKRTYDWLRAEKPYLYQALQTVNYLTVFPSVTNYYLLKSDVPKLRERLWQRGIMIRDCSDYVALSPEYYRVAVRGHAENEQLIAALQSLTQ</sequence>
<dbReference type="Pfam" id="PF00155">
    <property type="entry name" value="Aminotran_1_2"/>
    <property type="match status" value="1"/>
</dbReference>
<evidence type="ECO:0000313" key="12">
    <source>
        <dbReference type="Proteomes" id="UP000223370"/>
    </source>
</evidence>
<dbReference type="InterPro" id="IPR015421">
    <property type="entry name" value="PyrdxlP-dep_Trfase_major"/>
</dbReference>
<protein>
    <recommendedName>
        <fullName evidence="4">threonine-phosphate decarboxylase</fullName>
        <ecNumber evidence="4">4.1.1.81</ecNumber>
    </recommendedName>
    <alternativeName>
        <fullName evidence="8">L-threonine-O-3-phosphate decarboxylase</fullName>
    </alternativeName>
</protein>
<dbReference type="InterPro" id="IPR004839">
    <property type="entry name" value="Aminotransferase_I/II_large"/>
</dbReference>
<dbReference type="InterPro" id="IPR015422">
    <property type="entry name" value="PyrdxlP-dep_Trfase_small"/>
</dbReference>
<dbReference type="PROSITE" id="PS00105">
    <property type="entry name" value="AA_TRANSFER_CLASS_1"/>
    <property type="match status" value="1"/>
</dbReference>
<keyword evidence="7" id="KW-0456">Lyase</keyword>
<dbReference type="OrthoDB" id="9813612at2"/>
<dbReference type="SUPFAM" id="SSF53383">
    <property type="entry name" value="PLP-dependent transferases"/>
    <property type="match status" value="1"/>
</dbReference>
<evidence type="ECO:0000313" key="11">
    <source>
        <dbReference type="EMBL" id="GAX07570.1"/>
    </source>
</evidence>
<dbReference type="GO" id="GO:0030170">
    <property type="term" value="F:pyridoxal phosphate binding"/>
    <property type="evidence" value="ECO:0007669"/>
    <property type="project" value="InterPro"/>
</dbReference>
<evidence type="ECO:0000259" key="10">
    <source>
        <dbReference type="Pfam" id="PF00155"/>
    </source>
</evidence>
<feature type="domain" description="Aminotransferase class I/classII large" evidence="10">
    <location>
        <begin position="22"/>
        <end position="352"/>
    </location>
</feature>
<dbReference type="EMBL" id="BCMJ01000001">
    <property type="protein sequence ID" value="GAX07570.1"/>
    <property type="molecule type" value="Genomic_DNA"/>
</dbReference>
<accession>A0A1Z5J0F6</accession>
<dbReference type="NCBIfam" id="TIGR01140">
    <property type="entry name" value="L_thr_O3P_dcar"/>
    <property type="match status" value="1"/>
</dbReference>
<dbReference type="RefSeq" id="WP_098823541.1">
    <property type="nucleotide sequence ID" value="NZ_BCMJ01000001.1"/>
</dbReference>
<evidence type="ECO:0000256" key="9">
    <source>
        <dbReference type="ARBA" id="ARBA00048531"/>
    </source>
</evidence>
<keyword evidence="6" id="KW-0663">Pyridoxal phosphate</keyword>
<evidence type="ECO:0000256" key="4">
    <source>
        <dbReference type="ARBA" id="ARBA00012285"/>
    </source>
</evidence>
<dbReference type="PANTHER" id="PTHR42885:SF1">
    <property type="entry name" value="THREONINE-PHOSPHATE DECARBOXYLASE"/>
    <property type="match status" value="1"/>
</dbReference>
<keyword evidence="11" id="KW-0032">Aminotransferase</keyword>
<dbReference type="UniPathway" id="UPA00148"/>
<dbReference type="CDD" id="cd00609">
    <property type="entry name" value="AAT_like"/>
    <property type="match status" value="1"/>
</dbReference>
<proteinExistence type="predicted"/>
<evidence type="ECO:0000256" key="6">
    <source>
        <dbReference type="ARBA" id="ARBA00022898"/>
    </source>
</evidence>
<name>A0A1Z5J0F6_9LACO</name>
<comment type="cofactor">
    <cofactor evidence="1">
        <name>pyridoxal 5'-phosphate</name>
        <dbReference type="ChEBI" id="CHEBI:597326"/>
    </cofactor>
</comment>
<dbReference type="GO" id="GO:0009236">
    <property type="term" value="P:cobalamin biosynthetic process"/>
    <property type="evidence" value="ECO:0007669"/>
    <property type="project" value="UniProtKB-UniPathway"/>
</dbReference>
<dbReference type="Gene3D" id="3.40.640.10">
    <property type="entry name" value="Type I PLP-dependent aspartate aminotransferase-like (Major domain)"/>
    <property type="match status" value="1"/>
</dbReference>
<keyword evidence="12" id="KW-1185">Reference proteome</keyword>
<comment type="function">
    <text evidence="2">Decarboxylates L-threonine-O-3-phosphate to yield (R)-1-amino-2-propanol O-2-phosphate, the precursor for the linkage between the nucleotide loop and the corrin ring in cobalamin.</text>
</comment>
<dbReference type="GO" id="GO:0008483">
    <property type="term" value="F:transaminase activity"/>
    <property type="evidence" value="ECO:0007669"/>
    <property type="project" value="UniProtKB-KW"/>
</dbReference>
<reference evidence="11 12" key="1">
    <citation type="submission" date="2015-11" db="EMBL/GenBank/DDBJ databases">
        <title>Draft genome sequences of new species of the genus Lactobacillus isolated from orchardgrass silage.</title>
        <authorList>
            <person name="Tohno M."/>
            <person name="Tanizawa Y."/>
            <person name="Arita M."/>
        </authorList>
    </citation>
    <scope>NUCLEOTIDE SEQUENCE [LARGE SCALE GENOMIC DNA]</scope>
    <source>
        <strain evidence="11 12">IWT5</strain>
    </source>
</reference>
<dbReference type="Proteomes" id="UP000223370">
    <property type="component" value="Unassembled WGS sequence"/>
</dbReference>
<gene>
    <name evidence="11" type="primary">hisC_1</name>
    <name evidence="11" type="ORF">IWT5_00304</name>
</gene>
<evidence type="ECO:0000256" key="1">
    <source>
        <dbReference type="ARBA" id="ARBA00001933"/>
    </source>
</evidence>
<evidence type="ECO:0000256" key="7">
    <source>
        <dbReference type="ARBA" id="ARBA00023239"/>
    </source>
</evidence>
<evidence type="ECO:0000256" key="3">
    <source>
        <dbReference type="ARBA" id="ARBA00004953"/>
    </source>
</evidence>
<evidence type="ECO:0000256" key="2">
    <source>
        <dbReference type="ARBA" id="ARBA00003444"/>
    </source>
</evidence>
<comment type="caution">
    <text evidence="11">The sequence shown here is derived from an EMBL/GenBank/DDBJ whole genome shotgun (WGS) entry which is preliminary data.</text>
</comment>
<evidence type="ECO:0000256" key="8">
    <source>
        <dbReference type="ARBA" id="ARBA00029996"/>
    </source>
</evidence>
<keyword evidence="5" id="KW-0169">Cobalamin biosynthesis</keyword>
<dbReference type="GO" id="GO:0048472">
    <property type="term" value="F:threonine-phosphate decarboxylase activity"/>
    <property type="evidence" value="ECO:0007669"/>
    <property type="project" value="UniProtKB-EC"/>
</dbReference>
<organism evidence="11 12">
    <name type="scientific">Secundilactobacillus silagincola</name>
    <dbReference type="NCBI Taxonomy" id="1714681"/>
    <lineage>
        <taxon>Bacteria</taxon>
        <taxon>Bacillati</taxon>
        <taxon>Bacillota</taxon>
        <taxon>Bacilli</taxon>
        <taxon>Lactobacillales</taxon>
        <taxon>Lactobacillaceae</taxon>
        <taxon>Secundilactobacillus</taxon>
    </lineage>
</organism>
<comment type="catalytic activity">
    <reaction evidence="9">
        <text>O-phospho-L-threonine + H(+) = (R)-1-aminopropan-2-yl phosphate + CO2</text>
        <dbReference type="Rhea" id="RHEA:11492"/>
        <dbReference type="ChEBI" id="CHEBI:15378"/>
        <dbReference type="ChEBI" id="CHEBI:16526"/>
        <dbReference type="ChEBI" id="CHEBI:58563"/>
        <dbReference type="ChEBI" id="CHEBI:58675"/>
        <dbReference type="EC" id="4.1.1.81"/>
    </reaction>
</comment>
<dbReference type="InterPro" id="IPR004838">
    <property type="entry name" value="NHTrfase_class1_PyrdxlP-BS"/>
</dbReference>
<dbReference type="InterPro" id="IPR015424">
    <property type="entry name" value="PyrdxlP-dep_Trfase"/>
</dbReference>
<dbReference type="PANTHER" id="PTHR42885">
    <property type="entry name" value="HISTIDINOL-PHOSPHATE AMINOTRANSFERASE-RELATED"/>
    <property type="match status" value="1"/>
</dbReference>
<comment type="pathway">
    <text evidence="3">Cofactor biosynthesis; adenosylcobalamin biosynthesis.</text>
</comment>